<accession>A0A917CFD8</accession>
<evidence type="ECO:0000256" key="2">
    <source>
        <dbReference type="ARBA" id="ARBA00022475"/>
    </source>
</evidence>
<comment type="subcellular location">
    <subcellularLocation>
        <location evidence="1">Cell membrane</location>
        <topology evidence="1">Multi-pass membrane protein</topology>
    </subcellularLocation>
</comment>
<evidence type="ECO:0000256" key="4">
    <source>
        <dbReference type="ARBA" id="ARBA00022989"/>
    </source>
</evidence>
<keyword evidence="3 6" id="KW-0812">Transmembrane</keyword>
<gene>
    <name evidence="8" type="ORF">GCM10011365_05490</name>
</gene>
<dbReference type="Gene3D" id="3.40.720.10">
    <property type="entry name" value="Alkaline Phosphatase, subunit A"/>
    <property type="match status" value="1"/>
</dbReference>
<keyword evidence="5 6" id="KW-0472">Membrane</keyword>
<feature type="transmembrane region" description="Helical" evidence="6">
    <location>
        <begin position="85"/>
        <end position="105"/>
    </location>
</feature>
<feature type="transmembrane region" description="Helical" evidence="6">
    <location>
        <begin position="59"/>
        <end position="78"/>
    </location>
</feature>
<name>A0A917CFD8_9GAMM</name>
<dbReference type="Proteomes" id="UP000605253">
    <property type="component" value="Unassembled WGS sequence"/>
</dbReference>
<reference evidence="8" key="1">
    <citation type="journal article" date="2014" name="Int. J. Syst. Evol. Microbiol.">
        <title>Complete genome sequence of Corynebacterium casei LMG S-19264T (=DSM 44701T), isolated from a smear-ripened cheese.</title>
        <authorList>
            <consortium name="US DOE Joint Genome Institute (JGI-PGF)"/>
            <person name="Walter F."/>
            <person name="Albersmeier A."/>
            <person name="Kalinowski J."/>
            <person name="Ruckert C."/>
        </authorList>
    </citation>
    <scope>NUCLEOTIDE SEQUENCE</scope>
    <source>
        <strain evidence="8">CGMCC 1.12181</strain>
    </source>
</reference>
<sequence length="519" mass="59895">MLLILLGRPKSTYWISVLVYFLFLSASVIKINFLNAPLMPIDLFQIDDLLRTKEVVLEYIGYFIVFLIISSLFIYYNLKNELVNNYSRVVALLSVIAIVVLLFSFREPIRLFLDSQDMLIKKNTNLINRSARNGYLNYFFQATVLQRKSIKPIGFEMAKVDSIINKYDLNEPLKVSQNGQSADNVIVILAESFIDPNEIGWQTSETILKKFSQLRSEHNAGNVIVPVYGGKSINSEFELMTGLSTLFTPIESLPYREMVSNSTPSLASVLSSNGFITNVVQLVPMSGFGFEKIYEYLGFDNVVSLVGSDINKDPTGKYASSKVLAEKIIKFTKLQNKSFIYAFANTSHMPWKISDYPENTIKLINNKNIRKKTKNRIIAYFNALRHVEELLVILVDYFTNSNQNTLILFVGDHHPSLKLAEYNNNFLEYENYKVPYLIWQNYKSIDENTHNTLISMNFLAAKVLEKSNVSIKGFFKFNHILMKRLKVVSRNYDFKDNLNQSQLELFQEYEYFQHRILSQ</sequence>
<dbReference type="GO" id="GO:0005886">
    <property type="term" value="C:plasma membrane"/>
    <property type="evidence" value="ECO:0007669"/>
    <property type="project" value="UniProtKB-SubCell"/>
</dbReference>
<keyword evidence="2" id="KW-1003">Cell membrane</keyword>
<keyword evidence="9" id="KW-1185">Reference proteome</keyword>
<reference evidence="8" key="2">
    <citation type="submission" date="2020-09" db="EMBL/GenBank/DDBJ databases">
        <authorList>
            <person name="Sun Q."/>
            <person name="Zhou Y."/>
        </authorList>
    </citation>
    <scope>NUCLEOTIDE SEQUENCE</scope>
    <source>
        <strain evidence="8">CGMCC 1.12181</strain>
    </source>
</reference>
<feature type="transmembrane region" description="Helical" evidence="6">
    <location>
        <begin position="12"/>
        <end position="33"/>
    </location>
</feature>
<dbReference type="Pfam" id="PF00884">
    <property type="entry name" value="Sulfatase"/>
    <property type="match status" value="1"/>
</dbReference>
<proteinExistence type="predicted"/>
<evidence type="ECO:0000256" key="5">
    <source>
        <dbReference type="ARBA" id="ARBA00023136"/>
    </source>
</evidence>
<evidence type="ECO:0000313" key="9">
    <source>
        <dbReference type="Proteomes" id="UP000605253"/>
    </source>
</evidence>
<evidence type="ECO:0000256" key="6">
    <source>
        <dbReference type="SAM" id="Phobius"/>
    </source>
</evidence>
<organism evidence="8 9">
    <name type="scientific">Marinicella pacifica</name>
    <dbReference type="NCBI Taxonomy" id="1171543"/>
    <lineage>
        <taxon>Bacteria</taxon>
        <taxon>Pseudomonadati</taxon>
        <taxon>Pseudomonadota</taxon>
        <taxon>Gammaproteobacteria</taxon>
        <taxon>Lysobacterales</taxon>
        <taxon>Marinicellaceae</taxon>
        <taxon>Marinicella</taxon>
    </lineage>
</organism>
<feature type="domain" description="Sulfatase N-terminal" evidence="7">
    <location>
        <begin position="184"/>
        <end position="465"/>
    </location>
</feature>
<dbReference type="PANTHER" id="PTHR47371">
    <property type="entry name" value="LIPOTEICHOIC ACID SYNTHASE"/>
    <property type="match status" value="1"/>
</dbReference>
<evidence type="ECO:0000313" key="8">
    <source>
        <dbReference type="EMBL" id="GGF87323.1"/>
    </source>
</evidence>
<dbReference type="RefSeq" id="WP_188364146.1">
    <property type="nucleotide sequence ID" value="NZ_BAABJF010000032.1"/>
</dbReference>
<evidence type="ECO:0000256" key="3">
    <source>
        <dbReference type="ARBA" id="ARBA00022692"/>
    </source>
</evidence>
<dbReference type="CDD" id="cd16015">
    <property type="entry name" value="LTA_synthase"/>
    <property type="match status" value="1"/>
</dbReference>
<evidence type="ECO:0000259" key="7">
    <source>
        <dbReference type="Pfam" id="PF00884"/>
    </source>
</evidence>
<comment type="caution">
    <text evidence="8">The sequence shown here is derived from an EMBL/GenBank/DDBJ whole genome shotgun (WGS) entry which is preliminary data.</text>
</comment>
<keyword evidence="4 6" id="KW-1133">Transmembrane helix</keyword>
<dbReference type="SUPFAM" id="SSF53649">
    <property type="entry name" value="Alkaline phosphatase-like"/>
    <property type="match status" value="1"/>
</dbReference>
<dbReference type="InterPro" id="IPR050448">
    <property type="entry name" value="OpgB/LTA_synthase_biosynth"/>
</dbReference>
<protein>
    <recommendedName>
        <fullName evidence="7">Sulfatase N-terminal domain-containing protein</fullName>
    </recommendedName>
</protein>
<dbReference type="EMBL" id="BMEO01000002">
    <property type="protein sequence ID" value="GGF87323.1"/>
    <property type="molecule type" value="Genomic_DNA"/>
</dbReference>
<dbReference type="PANTHER" id="PTHR47371:SF3">
    <property type="entry name" value="PHOSPHOGLYCEROL TRANSFERASE I"/>
    <property type="match status" value="1"/>
</dbReference>
<dbReference type="InterPro" id="IPR017850">
    <property type="entry name" value="Alkaline_phosphatase_core_sf"/>
</dbReference>
<dbReference type="InterPro" id="IPR000917">
    <property type="entry name" value="Sulfatase_N"/>
</dbReference>
<evidence type="ECO:0000256" key="1">
    <source>
        <dbReference type="ARBA" id="ARBA00004651"/>
    </source>
</evidence>
<dbReference type="AlphaFoldDB" id="A0A917CFD8"/>